<feature type="transmembrane region" description="Helical" evidence="11">
    <location>
        <begin position="506"/>
        <end position="525"/>
    </location>
</feature>
<dbReference type="InterPro" id="IPR013525">
    <property type="entry name" value="ABC2_TM"/>
</dbReference>
<evidence type="ECO:0000256" key="8">
    <source>
        <dbReference type="ARBA" id="ARBA00022989"/>
    </source>
</evidence>
<feature type="region of interest" description="Disordered" evidence="10">
    <location>
        <begin position="1240"/>
        <end position="1266"/>
    </location>
</feature>
<dbReference type="GO" id="GO:0005524">
    <property type="term" value="F:ATP binding"/>
    <property type="evidence" value="ECO:0007669"/>
    <property type="project" value="UniProtKB-KW"/>
</dbReference>
<evidence type="ECO:0000256" key="6">
    <source>
        <dbReference type="ARBA" id="ARBA00022741"/>
    </source>
</evidence>
<keyword evidence="7" id="KW-0067">ATP-binding</keyword>
<feature type="transmembrane region" description="Helical" evidence="11">
    <location>
        <begin position="1192"/>
        <end position="1212"/>
    </location>
</feature>
<feature type="compositionally biased region" description="Polar residues" evidence="10">
    <location>
        <begin position="1255"/>
        <end position="1266"/>
    </location>
</feature>
<sequence>MEIEVAVGEVTRSIEDGRVEYEMDGGDGHRGAYLVWENLTVVLPNSSNSSKPTKRILNGLTGFAQPSRIMAIMGPSGSGKSTLLDSLAGRLAGNVIMTGNVLLNGKKKRLDYGAVAYVTQEDILLGTLTVKETITYSAKLRLPGDLSKSEVKGLVEGAIMEMGLQDCEDKLIGNWHLRGISGGEKKRLSIALEILTKPTLLFLDEPTSGLDSASAFFVVQALRSVARDGRRTVVSSIHQPSSEVFALFDDLFLLSGGETVFFGEAKSAIEFFADAGVPCPSRRNPSDHFLRCINSDFDRINATLQGSQRLRDTQIICTSTLSCSTTAQVKGMLVYKYNSSKYAAAAKARIKEISNIKGLVVERMKGSKASWWKQLTTLTKRSCVNMSRDFGYYWLRIGVYIAVSLCVGTVFYNVGTSYDAMMARGACGGFISGFMIFMSIGGFPSFIEEMKIFDKERLNGHYGVAVFILSNFLSSLPFLILMSFSTAAITYNMVKFHPGIEHQTYACLDLLLSIAAVESSMMVIASLVPNFLMGIIIGAGFIGVMMMTAGFFRLIPDLPKIFWRYPVSYINYMSWALQGAYKNDMIGLEFDSDNEGGPKLPGELILTSALGVPIDYSKWWDLAAVVAVIICYRVLFFVILKLKERAKPMFVQISKHKKGRLAGNVIMTGNVLLNGKKKRLDYGAVAYVTQEDILLGTLTVKETITYSAKLRLPGDLSKSEVKGLVEGAIMEMGLQDCEDKLIGNWHLRGISGGEKKRLSIALEILTKPTLLFLDEPTSGLDSASAFFVVQALRSVARDGRRTVVSSIHQPSSEVFALFDDLFLLSGGETVFFGEAKSAIEFFADAGVPCPSRRNPSDHFLRCINSDFDRINATLQGSQRLRDTQIICTSTLSCSTTAQVKGMLVYKYNSSKYAAAAKARIKEISNIKGLVVERMKGSKASWWKQLTTLTKRSCVNMSRDFGYYWLRIGVYIAVSLCVGTVFYNVGTSYDAMMARGACGGFISGFMIFMSIGGFPSFIEEMKIFDKERLNGHYGVAVFILSNFLSSLPFLILMSFSTAAITYNMVKFHPGIEHQTYACLDLLLSIAAVESSMMVIASLVPNFLMGIIIGAGFIGVMMMTAGFFRLIPDLPKIFWRYPVSYINYMSWALQGAYKNDMIGLEFDSDNEGGPKLPGELILTSALGVPIDYSKWWDLAAVVAVIICYRVLFFVILKLKERAKPMVRKIYTQRTLHNLKKRASFRKTSPFPSKRHQPAHPLSSQEGLNSPLH</sequence>
<dbReference type="InterPro" id="IPR052215">
    <property type="entry name" value="Plant_ABCG"/>
</dbReference>
<dbReference type="SUPFAM" id="SSF52540">
    <property type="entry name" value="P-loop containing nucleoside triphosphate hydrolases"/>
    <property type="match status" value="2"/>
</dbReference>
<feature type="transmembrane region" description="Helical" evidence="11">
    <location>
        <begin position="960"/>
        <end position="985"/>
    </location>
</feature>
<feature type="transmembrane region" description="Helical" evidence="11">
    <location>
        <begin position="991"/>
        <end position="1013"/>
    </location>
</feature>
<dbReference type="PROSITE" id="PS00211">
    <property type="entry name" value="ABC_TRANSPORTER_1"/>
    <property type="match status" value="2"/>
</dbReference>
<dbReference type="SMART" id="SM00382">
    <property type="entry name" value="AAA"/>
    <property type="match status" value="1"/>
</dbReference>
<keyword evidence="6" id="KW-0547">Nucleotide-binding</keyword>
<dbReference type="FunFam" id="3.40.50.300:FF:000504">
    <property type="entry name" value="ABC transporter G family member 11"/>
    <property type="match status" value="1"/>
</dbReference>
<dbReference type="Gene3D" id="3.40.50.300">
    <property type="entry name" value="P-loop containing nucleotide triphosphate hydrolases"/>
    <property type="match status" value="2"/>
</dbReference>
<keyword evidence="4" id="KW-0597">Phosphoprotein</keyword>
<dbReference type="AlphaFoldDB" id="A0A2U1MXW9"/>
<name>A0A2U1MXW9_ARTAN</name>
<feature type="transmembrane region" description="Helical" evidence="11">
    <location>
        <begin position="619"/>
        <end position="640"/>
    </location>
</feature>
<dbReference type="Pfam" id="PF19055">
    <property type="entry name" value="ABC2_membrane_7"/>
    <property type="match status" value="2"/>
</dbReference>
<dbReference type="GO" id="GO:0016887">
    <property type="term" value="F:ATP hydrolysis activity"/>
    <property type="evidence" value="ECO:0007669"/>
    <property type="project" value="InterPro"/>
</dbReference>
<dbReference type="Pfam" id="PF01061">
    <property type="entry name" value="ABC2_membrane"/>
    <property type="match status" value="2"/>
</dbReference>
<dbReference type="GO" id="GO:0009651">
    <property type="term" value="P:response to salt stress"/>
    <property type="evidence" value="ECO:0007669"/>
    <property type="project" value="UniProtKB-ARBA"/>
</dbReference>
<dbReference type="InterPro" id="IPR017871">
    <property type="entry name" value="ABC_transporter-like_CS"/>
</dbReference>
<organism evidence="13 14">
    <name type="scientific">Artemisia annua</name>
    <name type="common">Sweet wormwood</name>
    <dbReference type="NCBI Taxonomy" id="35608"/>
    <lineage>
        <taxon>Eukaryota</taxon>
        <taxon>Viridiplantae</taxon>
        <taxon>Streptophyta</taxon>
        <taxon>Embryophyta</taxon>
        <taxon>Tracheophyta</taxon>
        <taxon>Spermatophyta</taxon>
        <taxon>Magnoliopsida</taxon>
        <taxon>eudicotyledons</taxon>
        <taxon>Gunneridae</taxon>
        <taxon>Pentapetalae</taxon>
        <taxon>asterids</taxon>
        <taxon>campanulids</taxon>
        <taxon>Asterales</taxon>
        <taxon>Asteraceae</taxon>
        <taxon>Asteroideae</taxon>
        <taxon>Anthemideae</taxon>
        <taxon>Artemisiinae</taxon>
        <taxon>Artemisia</taxon>
    </lineage>
</organism>
<evidence type="ECO:0000256" key="1">
    <source>
        <dbReference type="ARBA" id="ARBA00004141"/>
    </source>
</evidence>
<dbReference type="Pfam" id="PF00005">
    <property type="entry name" value="ABC_tran"/>
    <property type="match status" value="2"/>
</dbReference>
<dbReference type="CDD" id="cd03213">
    <property type="entry name" value="ABCG_EPDR"/>
    <property type="match status" value="1"/>
</dbReference>
<evidence type="ECO:0000256" key="10">
    <source>
        <dbReference type="SAM" id="MobiDB-lite"/>
    </source>
</evidence>
<evidence type="ECO:0000256" key="9">
    <source>
        <dbReference type="ARBA" id="ARBA00023136"/>
    </source>
</evidence>
<keyword evidence="3" id="KW-0813">Transport</keyword>
<feature type="transmembrane region" description="Helical" evidence="11">
    <location>
        <begin position="1073"/>
        <end position="1094"/>
    </location>
</feature>
<feature type="transmembrane region" description="Helical" evidence="11">
    <location>
        <begin position="393"/>
        <end position="414"/>
    </location>
</feature>
<feature type="transmembrane region" description="Helical" evidence="11">
    <location>
        <begin position="426"/>
        <end position="447"/>
    </location>
</feature>
<feature type="transmembrane region" description="Helical" evidence="11">
    <location>
        <begin position="1034"/>
        <end position="1061"/>
    </location>
</feature>
<comment type="similarity">
    <text evidence="2">Belongs to the ABC transporter superfamily. ABCG family. Eye pigment precursor importer (TC 3.A.1.204) subfamily.</text>
</comment>
<keyword evidence="9 11" id="KW-0472">Membrane</keyword>
<dbReference type="InterPro" id="IPR003593">
    <property type="entry name" value="AAA+_ATPase"/>
</dbReference>
<feature type="domain" description="ABC transporter" evidence="12">
    <location>
        <begin position="617"/>
        <end position="851"/>
    </location>
</feature>
<dbReference type="InterPro" id="IPR027417">
    <property type="entry name" value="P-loop_NTPase"/>
</dbReference>
<evidence type="ECO:0000256" key="4">
    <source>
        <dbReference type="ARBA" id="ARBA00022553"/>
    </source>
</evidence>
<dbReference type="GO" id="GO:0140359">
    <property type="term" value="F:ABC-type transporter activity"/>
    <property type="evidence" value="ECO:0007669"/>
    <property type="project" value="InterPro"/>
</dbReference>
<feature type="transmembrane region" description="Helical" evidence="11">
    <location>
        <begin position="1101"/>
        <end position="1125"/>
    </location>
</feature>
<evidence type="ECO:0000256" key="2">
    <source>
        <dbReference type="ARBA" id="ARBA00005814"/>
    </source>
</evidence>
<comment type="caution">
    <text evidence="13">The sequence shown here is derived from an EMBL/GenBank/DDBJ whole genome shotgun (WGS) entry which is preliminary data.</text>
</comment>
<dbReference type="Proteomes" id="UP000245207">
    <property type="component" value="Unassembled WGS sequence"/>
</dbReference>
<reference evidence="13 14" key="1">
    <citation type="journal article" date="2018" name="Mol. Plant">
        <title>The genome of Artemisia annua provides insight into the evolution of Asteraceae family and artemisinin biosynthesis.</title>
        <authorList>
            <person name="Shen Q."/>
            <person name="Zhang L."/>
            <person name="Liao Z."/>
            <person name="Wang S."/>
            <person name="Yan T."/>
            <person name="Shi P."/>
            <person name="Liu M."/>
            <person name="Fu X."/>
            <person name="Pan Q."/>
            <person name="Wang Y."/>
            <person name="Lv Z."/>
            <person name="Lu X."/>
            <person name="Zhang F."/>
            <person name="Jiang W."/>
            <person name="Ma Y."/>
            <person name="Chen M."/>
            <person name="Hao X."/>
            <person name="Li L."/>
            <person name="Tang Y."/>
            <person name="Lv G."/>
            <person name="Zhou Y."/>
            <person name="Sun X."/>
            <person name="Brodelius P.E."/>
            <person name="Rose J.K.C."/>
            <person name="Tang K."/>
        </authorList>
    </citation>
    <scope>NUCLEOTIDE SEQUENCE [LARGE SCALE GENOMIC DNA]</scope>
    <source>
        <strain evidence="14">cv. Huhao1</strain>
        <tissue evidence="13">Leaf</tissue>
    </source>
</reference>
<dbReference type="OrthoDB" id="66620at2759"/>
<accession>A0A2U1MXW9</accession>
<feature type="transmembrane region" description="Helical" evidence="11">
    <location>
        <begin position="467"/>
        <end position="494"/>
    </location>
</feature>
<protein>
    <submittedName>
        <fullName evidence="13">ABC-2 type transporter family protein</fullName>
    </submittedName>
</protein>
<dbReference type="InterPro" id="IPR043926">
    <property type="entry name" value="ABCG_dom"/>
</dbReference>
<dbReference type="PROSITE" id="PS50893">
    <property type="entry name" value="ABC_TRANSPORTER_2"/>
    <property type="match status" value="2"/>
</dbReference>
<dbReference type="InterPro" id="IPR003439">
    <property type="entry name" value="ABC_transporter-like_ATP-bd"/>
</dbReference>
<dbReference type="EMBL" id="PKPP01004099">
    <property type="protein sequence ID" value="PWA66115.1"/>
    <property type="molecule type" value="Genomic_DNA"/>
</dbReference>
<comment type="subcellular location">
    <subcellularLocation>
        <location evidence="1">Membrane</location>
        <topology evidence="1">Multi-pass membrane protein</topology>
    </subcellularLocation>
</comment>
<feature type="domain" description="ABC transporter" evidence="12">
    <location>
        <begin position="41"/>
        <end position="281"/>
    </location>
</feature>
<evidence type="ECO:0000256" key="11">
    <source>
        <dbReference type="SAM" id="Phobius"/>
    </source>
</evidence>
<proteinExistence type="inferred from homology"/>
<dbReference type="GO" id="GO:0016020">
    <property type="term" value="C:membrane"/>
    <property type="evidence" value="ECO:0007669"/>
    <property type="project" value="UniProtKB-SubCell"/>
</dbReference>
<dbReference type="PANTHER" id="PTHR48042">
    <property type="entry name" value="ABC TRANSPORTER G FAMILY MEMBER 11"/>
    <property type="match status" value="1"/>
</dbReference>
<dbReference type="STRING" id="35608.A0A2U1MXW9"/>
<keyword evidence="8 11" id="KW-1133">Transmembrane helix</keyword>
<evidence type="ECO:0000256" key="3">
    <source>
        <dbReference type="ARBA" id="ARBA00022448"/>
    </source>
</evidence>
<evidence type="ECO:0000256" key="7">
    <source>
        <dbReference type="ARBA" id="ARBA00022840"/>
    </source>
</evidence>
<evidence type="ECO:0000256" key="5">
    <source>
        <dbReference type="ARBA" id="ARBA00022692"/>
    </source>
</evidence>
<evidence type="ECO:0000259" key="12">
    <source>
        <dbReference type="PROSITE" id="PS50893"/>
    </source>
</evidence>
<evidence type="ECO:0000313" key="13">
    <source>
        <dbReference type="EMBL" id="PWA66115.1"/>
    </source>
</evidence>
<evidence type="ECO:0000313" key="14">
    <source>
        <dbReference type="Proteomes" id="UP000245207"/>
    </source>
</evidence>
<keyword evidence="14" id="KW-1185">Reference proteome</keyword>
<keyword evidence="5 11" id="KW-0812">Transmembrane</keyword>
<feature type="transmembrane region" description="Helical" evidence="11">
    <location>
        <begin position="531"/>
        <end position="555"/>
    </location>
</feature>
<gene>
    <name evidence="13" type="ORF">CTI12_AA329630</name>
</gene>
<dbReference type="PANTHER" id="PTHR48042:SF15">
    <property type="entry name" value="ABC TRANSPORTER G FAMILY MEMBER 13"/>
    <property type="match status" value="1"/>
</dbReference>